<dbReference type="Proteomes" id="UP001501371">
    <property type="component" value="Unassembled WGS sequence"/>
</dbReference>
<protein>
    <recommendedName>
        <fullName evidence="1">CdiI immunity protein domain-containing protein</fullName>
    </recommendedName>
</protein>
<evidence type="ECO:0000313" key="3">
    <source>
        <dbReference type="Proteomes" id="UP001501371"/>
    </source>
</evidence>
<comment type="caution">
    <text evidence="2">The sequence shown here is derived from an EMBL/GenBank/DDBJ whole genome shotgun (WGS) entry which is preliminary data.</text>
</comment>
<sequence>MPLGPLEHDRAYGELDQVVGAHLGRLARDEEALTAYLRHTWRTRPWALAVAGRQLRECAASGGDRADMPVPDVGLPDDEIRPWLLALAERVEQSVTTGQAPPPATPRTHWEWHARFPELGQFLGCWFSQAMPAEFADHEAALRDYLAGTHPDLVAALAGELHELLALPLGETDHAVAVAELGMEVAPPAPYTPSGWLATVAVRLMEPEAERRDRGR</sequence>
<name>A0ABP4FUK3_9ACTN</name>
<organism evidence="2 3">
    <name type="scientific">Streptomyces hebeiensis</name>
    <dbReference type="NCBI Taxonomy" id="229486"/>
    <lineage>
        <taxon>Bacteria</taxon>
        <taxon>Bacillati</taxon>
        <taxon>Actinomycetota</taxon>
        <taxon>Actinomycetes</taxon>
        <taxon>Kitasatosporales</taxon>
        <taxon>Streptomycetaceae</taxon>
        <taxon>Streptomyces</taxon>
    </lineage>
</organism>
<dbReference type="Pfam" id="PF18593">
    <property type="entry name" value="CdiI_2"/>
    <property type="match status" value="1"/>
</dbReference>
<dbReference type="RefSeq" id="WP_344283976.1">
    <property type="nucleotide sequence ID" value="NZ_BAAAKV010000084.1"/>
</dbReference>
<proteinExistence type="predicted"/>
<feature type="domain" description="CdiI immunity protein" evidence="1">
    <location>
        <begin position="115"/>
        <end position="204"/>
    </location>
</feature>
<evidence type="ECO:0000313" key="2">
    <source>
        <dbReference type="EMBL" id="GAA1196714.1"/>
    </source>
</evidence>
<keyword evidence="3" id="KW-1185">Reference proteome</keyword>
<gene>
    <name evidence="2" type="ORF">GCM10009654_62040</name>
</gene>
<dbReference type="EMBL" id="BAAAKV010000084">
    <property type="protein sequence ID" value="GAA1196714.1"/>
    <property type="molecule type" value="Genomic_DNA"/>
</dbReference>
<reference evidence="3" key="1">
    <citation type="journal article" date="2019" name="Int. J. Syst. Evol. Microbiol.">
        <title>The Global Catalogue of Microorganisms (GCM) 10K type strain sequencing project: providing services to taxonomists for standard genome sequencing and annotation.</title>
        <authorList>
            <consortium name="The Broad Institute Genomics Platform"/>
            <consortium name="The Broad Institute Genome Sequencing Center for Infectious Disease"/>
            <person name="Wu L."/>
            <person name="Ma J."/>
        </authorList>
    </citation>
    <scope>NUCLEOTIDE SEQUENCE [LARGE SCALE GENOMIC DNA]</scope>
    <source>
        <strain evidence="3">JCM 12696</strain>
    </source>
</reference>
<accession>A0ABP4FUK3</accession>
<evidence type="ECO:0000259" key="1">
    <source>
        <dbReference type="Pfam" id="PF18593"/>
    </source>
</evidence>
<dbReference type="InterPro" id="IPR041129">
    <property type="entry name" value="CdiI_2"/>
</dbReference>